<name>A0A5B7G798_PORTR</name>
<dbReference type="AlphaFoldDB" id="A0A5B7G798"/>
<feature type="compositionally biased region" description="Basic and acidic residues" evidence="1">
    <location>
        <begin position="24"/>
        <end position="45"/>
    </location>
</feature>
<comment type="caution">
    <text evidence="2">The sequence shown here is derived from an EMBL/GenBank/DDBJ whole genome shotgun (WGS) entry which is preliminary data.</text>
</comment>
<protein>
    <submittedName>
        <fullName evidence="2">Uncharacterized protein</fullName>
    </submittedName>
</protein>
<evidence type="ECO:0000313" key="3">
    <source>
        <dbReference type="Proteomes" id="UP000324222"/>
    </source>
</evidence>
<gene>
    <name evidence="2" type="ORF">E2C01_047373</name>
</gene>
<keyword evidence="3" id="KW-1185">Reference proteome</keyword>
<proteinExistence type="predicted"/>
<feature type="compositionally biased region" description="Basic and acidic residues" evidence="1">
    <location>
        <begin position="1"/>
        <end position="10"/>
    </location>
</feature>
<organism evidence="2 3">
    <name type="scientific">Portunus trituberculatus</name>
    <name type="common">Swimming crab</name>
    <name type="synonym">Neptunus trituberculatus</name>
    <dbReference type="NCBI Taxonomy" id="210409"/>
    <lineage>
        <taxon>Eukaryota</taxon>
        <taxon>Metazoa</taxon>
        <taxon>Ecdysozoa</taxon>
        <taxon>Arthropoda</taxon>
        <taxon>Crustacea</taxon>
        <taxon>Multicrustacea</taxon>
        <taxon>Malacostraca</taxon>
        <taxon>Eumalacostraca</taxon>
        <taxon>Eucarida</taxon>
        <taxon>Decapoda</taxon>
        <taxon>Pleocyemata</taxon>
        <taxon>Brachyura</taxon>
        <taxon>Eubrachyura</taxon>
        <taxon>Portunoidea</taxon>
        <taxon>Portunidae</taxon>
        <taxon>Portuninae</taxon>
        <taxon>Portunus</taxon>
    </lineage>
</organism>
<feature type="region of interest" description="Disordered" evidence="1">
    <location>
        <begin position="1"/>
        <end position="45"/>
    </location>
</feature>
<evidence type="ECO:0000256" key="1">
    <source>
        <dbReference type="SAM" id="MobiDB-lite"/>
    </source>
</evidence>
<dbReference type="Proteomes" id="UP000324222">
    <property type="component" value="Unassembled WGS sequence"/>
</dbReference>
<accession>A0A5B7G798</accession>
<reference evidence="2 3" key="1">
    <citation type="submission" date="2019-05" db="EMBL/GenBank/DDBJ databases">
        <title>Another draft genome of Portunus trituberculatus and its Hox gene families provides insights of decapod evolution.</title>
        <authorList>
            <person name="Jeong J.-H."/>
            <person name="Song I."/>
            <person name="Kim S."/>
            <person name="Choi T."/>
            <person name="Kim D."/>
            <person name="Ryu S."/>
            <person name="Kim W."/>
        </authorList>
    </citation>
    <scope>NUCLEOTIDE SEQUENCE [LARGE SCALE GENOMIC DNA]</scope>
    <source>
        <tissue evidence="2">Muscle</tissue>
    </source>
</reference>
<evidence type="ECO:0000313" key="2">
    <source>
        <dbReference type="EMBL" id="MPC53479.1"/>
    </source>
</evidence>
<sequence length="79" mass="9161">MWLNLADRESSISLPDPQTTAGPTRKELNRQTRNQKDPSSHQEDWCRGMRKNYTYSRQFQSSMKASDSYCVTNTASAWN</sequence>
<feature type="compositionally biased region" description="Polar residues" evidence="1">
    <location>
        <begin position="11"/>
        <end position="22"/>
    </location>
</feature>
<dbReference type="EMBL" id="VSRR010011653">
    <property type="protein sequence ID" value="MPC53479.1"/>
    <property type="molecule type" value="Genomic_DNA"/>
</dbReference>